<keyword evidence="1" id="KW-1133">Transmembrane helix</keyword>
<feature type="transmembrane region" description="Helical" evidence="1">
    <location>
        <begin position="168"/>
        <end position="190"/>
    </location>
</feature>
<proteinExistence type="predicted"/>
<keyword evidence="1" id="KW-0812">Transmembrane</keyword>
<feature type="transmembrane region" description="Helical" evidence="1">
    <location>
        <begin position="83"/>
        <end position="104"/>
    </location>
</feature>
<reference evidence="3 4" key="1">
    <citation type="submission" date="2020-08" db="EMBL/GenBank/DDBJ databases">
        <title>Genomic Encyclopedia of Type Strains, Phase IV (KMG-IV): sequencing the most valuable type-strain genomes for metagenomic binning, comparative biology and taxonomic classification.</title>
        <authorList>
            <person name="Goeker M."/>
        </authorList>
    </citation>
    <scope>NUCLEOTIDE SEQUENCE [LARGE SCALE GENOMIC DNA]</scope>
    <source>
        <strain evidence="3 4">DSM 5391</strain>
    </source>
</reference>
<feature type="transmembrane region" description="Helical" evidence="1">
    <location>
        <begin position="250"/>
        <end position="269"/>
    </location>
</feature>
<evidence type="ECO:0000313" key="3">
    <source>
        <dbReference type="EMBL" id="MBB6447396.1"/>
    </source>
</evidence>
<dbReference type="GO" id="GO:0080120">
    <property type="term" value="P:CAAX-box protein maturation"/>
    <property type="evidence" value="ECO:0007669"/>
    <property type="project" value="UniProtKB-ARBA"/>
</dbReference>
<sequence>MLHFKEYPLRNLTFIFLFITTLIFFQLNRITIAFIILFALLLLVVFLQEKQRIFVWITIAYFTGELLYLYGNRLLNSLSYHVNVLLMLDKLLLLFPIAIILYVCRKFKQDVALYFKKPVWNQQVAFSFFSTKLFSLSVFHFLLAAAAISIIMYIPFIIIEEPDIKLPWFIWILVYAVISGIMEEVLWRGLIMTGMKNLTNEGFAIIFSSAAYGFSYIMFGYSLAICMLIALFGCYWAFFTSRSGSIIPAILWHFVFQILMVLSGAFTFLPI</sequence>
<keyword evidence="4" id="KW-1185">Reference proteome</keyword>
<dbReference type="EMBL" id="JACHGK010000021">
    <property type="protein sequence ID" value="MBB6447396.1"/>
    <property type="molecule type" value="Genomic_DNA"/>
</dbReference>
<name>A0A7X0HXG6_9BACI</name>
<gene>
    <name evidence="3" type="ORF">HNR53_004076</name>
</gene>
<evidence type="ECO:0000313" key="4">
    <source>
        <dbReference type="Proteomes" id="UP000531594"/>
    </source>
</evidence>
<keyword evidence="1" id="KW-0472">Membrane</keyword>
<accession>A0A7X0HXG6</accession>
<feature type="transmembrane region" description="Helical" evidence="1">
    <location>
        <begin position="30"/>
        <end position="47"/>
    </location>
</feature>
<dbReference type="InterPro" id="IPR003675">
    <property type="entry name" value="Rce1/LyrA-like_dom"/>
</dbReference>
<protein>
    <recommendedName>
        <fullName evidence="2">CAAX prenyl protease 2/Lysostaphin resistance protein A-like domain-containing protein</fullName>
    </recommendedName>
</protein>
<dbReference type="Pfam" id="PF02517">
    <property type="entry name" value="Rce1-like"/>
    <property type="match status" value="1"/>
</dbReference>
<comment type="caution">
    <text evidence="3">The sequence shown here is derived from an EMBL/GenBank/DDBJ whole genome shotgun (WGS) entry which is preliminary data.</text>
</comment>
<feature type="transmembrane region" description="Helical" evidence="1">
    <location>
        <begin position="54"/>
        <end position="71"/>
    </location>
</feature>
<dbReference type="Proteomes" id="UP000531594">
    <property type="component" value="Unassembled WGS sequence"/>
</dbReference>
<dbReference type="RefSeq" id="WP_184529310.1">
    <property type="nucleotide sequence ID" value="NZ_JACHGK010000021.1"/>
</dbReference>
<evidence type="ECO:0000256" key="1">
    <source>
        <dbReference type="SAM" id="Phobius"/>
    </source>
</evidence>
<feature type="domain" description="CAAX prenyl protease 2/Lysostaphin resistance protein A-like" evidence="2">
    <location>
        <begin position="168"/>
        <end position="258"/>
    </location>
</feature>
<dbReference type="AlphaFoldDB" id="A0A7X0HXG6"/>
<feature type="transmembrane region" description="Helical" evidence="1">
    <location>
        <begin position="211"/>
        <end position="238"/>
    </location>
</feature>
<evidence type="ECO:0000259" key="2">
    <source>
        <dbReference type="Pfam" id="PF02517"/>
    </source>
</evidence>
<feature type="transmembrane region" description="Helical" evidence="1">
    <location>
        <begin position="7"/>
        <end position="24"/>
    </location>
</feature>
<dbReference type="GO" id="GO:0004175">
    <property type="term" value="F:endopeptidase activity"/>
    <property type="evidence" value="ECO:0007669"/>
    <property type="project" value="UniProtKB-ARBA"/>
</dbReference>
<organism evidence="3 4">
    <name type="scientific">Bacillus benzoevorans</name>
    <dbReference type="NCBI Taxonomy" id="1456"/>
    <lineage>
        <taxon>Bacteria</taxon>
        <taxon>Bacillati</taxon>
        <taxon>Bacillota</taxon>
        <taxon>Bacilli</taxon>
        <taxon>Bacillales</taxon>
        <taxon>Bacillaceae</taxon>
        <taxon>Bacillus</taxon>
    </lineage>
</organism>
<feature type="transmembrane region" description="Helical" evidence="1">
    <location>
        <begin position="133"/>
        <end position="156"/>
    </location>
</feature>